<keyword evidence="2" id="KW-1185">Reference proteome</keyword>
<sequence>MDLCPASGNDCCEGYAGYITPLYCPRKQTINGHTLGSINGHDIVLASLPSGVYGTIAVLTVISQLCSTFPRIQFGLRVGTGGGVPSTGTDIHLGDVVLSKQKTQCYRQWDVNIQILGRERLLVSIV</sequence>
<evidence type="ECO:0000313" key="1">
    <source>
        <dbReference type="EMBL" id="KAE8155989.1"/>
    </source>
</evidence>
<dbReference type="AlphaFoldDB" id="A0A5N6UBQ5"/>
<accession>A0A5N6UBQ5</accession>
<proteinExistence type="predicted"/>
<dbReference type="Proteomes" id="UP000326950">
    <property type="component" value="Unassembled WGS sequence"/>
</dbReference>
<dbReference type="OrthoDB" id="1577640at2759"/>
<reference evidence="1 2" key="1">
    <citation type="submission" date="2019-04" db="EMBL/GenBank/DDBJ databases">
        <title>Friends and foes A comparative genomics study of 23 Aspergillus species from section Flavi.</title>
        <authorList>
            <consortium name="DOE Joint Genome Institute"/>
            <person name="Kjaerbolling I."/>
            <person name="Vesth T."/>
            <person name="Frisvad J.C."/>
            <person name="Nybo J.L."/>
            <person name="Theobald S."/>
            <person name="Kildgaard S."/>
            <person name="Isbrandt T."/>
            <person name="Kuo A."/>
            <person name="Sato A."/>
            <person name="Lyhne E.K."/>
            <person name="Kogle M.E."/>
            <person name="Wiebenga A."/>
            <person name="Kun R.S."/>
            <person name="Lubbers R.J."/>
            <person name="Makela M.R."/>
            <person name="Barry K."/>
            <person name="Chovatia M."/>
            <person name="Clum A."/>
            <person name="Daum C."/>
            <person name="Haridas S."/>
            <person name="He G."/>
            <person name="LaButti K."/>
            <person name="Lipzen A."/>
            <person name="Mondo S."/>
            <person name="Riley R."/>
            <person name="Salamov A."/>
            <person name="Simmons B.A."/>
            <person name="Magnuson J.K."/>
            <person name="Henrissat B."/>
            <person name="Mortensen U.H."/>
            <person name="Larsen T.O."/>
            <person name="Devries R.P."/>
            <person name="Grigoriev I.V."/>
            <person name="Machida M."/>
            <person name="Baker S.E."/>
            <person name="Andersen M.R."/>
        </authorList>
    </citation>
    <scope>NUCLEOTIDE SEQUENCE [LARGE SCALE GENOMIC DNA]</scope>
    <source>
        <strain evidence="1 2">CBS 117626</strain>
    </source>
</reference>
<dbReference type="PANTHER" id="PTHR46082:SF11">
    <property type="entry name" value="AAA+ ATPASE DOMAIN-CONTAINING PROTEIN-RELATED"/>
    <property type="match status" value="1"/>
</dbReference>
<dbReference type="InterPro" id="IPR035994">
    <property type="entry name" value="Nucleoside_phosphorylase_sf"/>
</dbReference>
<dbReference type="EMBL" id="ML738786">
    <property type="protein sequence ID" value="KAE8155989.1"/>
    <property type="molecule type" value="Genomic_DNA"/>
</dbReference>
<organism evidence="1 2">
    <name type="scientific">Aspergillus tamarii</name>
    <dbReference type="NCBI Taxonomy" id="41984"/>
    <lineage>
        <taxon>Eukaryota</taxon>
        <taxon>Fungi</taxon>
        <taxon>Dikarya</taxon>
        <taxon>Ascomycota</taxon>
        <taxon>Pezizomycotina</taxon>
        <taxon>Eurotiomycetes</taxon>
        <taxon>Eurotiomycetidae</taxon>
        <taxon>Eurotiales</taxon>
        <taxon>Aspergillaceae</taxon>
        <taxon>Aspergillus</taxon>
        <taxon>Aspergillus subgen. Circumdati</taxon>
    </lineage>
</organism>
<dbReference type="Gene3D" id="3.40.50.1580">
    <property type="entry name" value="Nucleoside phosphorylase domain"/>
    <property type="match status" value="1"/>
</dbReference>
<dbReference type="SUPFAM" id="SSF53167">
    <property type="entry name" value="Purine and uridine phosphorylases"/>
    <property type="match status" value="1"/>
</dbReference>
<name>A0A5N6UBQ5_ASPTM</name>
<gene>
    <name evidence="1" type="ORF">BDV40DRAFT_282385</name>
</gene>
<evidence type="ECO:0000313" key="2">
    <source>
        <dbReference type="Proteomes" id="UP000326950"/>
    </source>
</evidence>
<dbReference type="GO" id="GO:0003824">
    <property type="term" value="F:catalytic activity"/>
    <property type="evidence" value="ECO:0007669"/>
    <property type="project" value="InterPro"/>
</dbReference>
<dbReference type="InterPro" id="IPR053137">
    <property type="entry name" value="NLR-like"/>
</dbReference>
<dbReference type="GO" id="GO:0009116">
    <property type="term" value="P:nucleoside metabolic process"/>
    <property type="evidence" value="ECO:0007669"/>
    <property type="project" value="InterPro"/>
</dbReference>
<dbReference type="PANTHER" id="PTHR46082">
    <property type="entry name" value="ATP/GTP-BINDING PROTEIN-RELATED"/>
    <property type="match status" value="1"/>
</dbReference>
<evidence type="ECO:0008006" key="3">
    <source>
        <dbReference type="Google" id="ProtNLM"/>
    </source>
</evidence>
<protein>
    <recommendedName>
        <fullName evidence="3">Nucleoside phosphorylase domain-containing protein</fullName>
    </recommendedName>
</protein>